<protein>
    <submittedName>
        <fullName evidence="2">Glycosyltransferase involved in cell wall biosynthesis</fullName>
    </submittedName>
</protein>
<evidence type="ECO:0000259" key="1">
    <source>
        <dbReference type="Pfam" id="PF00535"/>
    </source>
</evidence>
<keyword evidence="2" id="KW-0808">Transferase</keyword>
<dbReference type="EMBL" id="QPJO01000005">
    <property type="protein sequence ID" value="RCW90261.1"/>
    <property type="molecule type" value="Genomic_DNA"/>
</dbReference>
<evidence type="ECO:0000313" key="3">
    <source>
        <dbReference type="Proteomes" id="UP000253436"/>
    </source>
</evidence>
<dbReference type="OrthoDB" id="597270at2"/>
<dbReference type="GO" id="GO:0016740">
    <property type="term" value="F:transferase activity"/>
    <property type="evidence" value="ECO:0007669"/>
    <property type="project" value="UniProtKB-KW"/>
</dbReference>
<feature type="domain" description="Glycosyltransferase 2-like" evidence="1">
    <location>
        <begin position="6"/>
        <end position="129"/>
    </location>
</feature>
<dbReference type="PANTHER" id="PTHR43685">
    <property type="entry name" value="GLYCOSYLTRANSFERASE"/>
    <property type="match status" value="1"/>
</dbReference>
<dbReference type="RefSeq" id="WP_114310659.1">
    <property type="nucleotide sequence ID" value="NZ_QPJO01000005.1"/>
</dbReference>
<dbReference type="InterPro" id="IPR029044">
    <property type="entry name" value="Nucleotide-diphossugar_trans"/>
</dbReference>
<dbReference type="Proteomes" id="UP000253436">
    <property type="component" value="Unassembled WGS sequence"/>
</dbReference>
<keyword evidence="3" id="KW-1185">Reference proteome</keyword>
<dbReference type="InterPro" id="IPR001173">
    <property type="entry name" value="Glyco_trans_2-like"/>
</dbReference>
<name>A0A368ZBM1_9FLAO</name>
<dbReference type="InterPro" id="IPR050834">
    <property type="entry name" value="Glycosyltransf_2"/>
</dbReference>
<proteinExistence type="predicted"/>
<reference evidence="2 3" key="1">
    <citation type="submission" date="2018-07" db="EMBL/GenBank/DDBJ databases">
        <title>Genomic Encyclopedia of Type Strains, Phase III (KMG-III): the genomes of soil and plant-associated and newly described type strains.</title>
        <authorList>
            <person name="Whitman W."/>
        </authorList>
    </citation>
    <scope>NUCLEOTIDE SEQUENCE [LARGE SCALE GENOMIC DNA]</scope>
    <source>
        <strain evidence="2 3">CECT 7958</strain>
    </source>
</reference>
<dbReference type="CDD" id="cd00761">
    <property type="entry name" value="Glyco_tranf_GTA_type"/>
    <property type="match status" value="1"/>
</dbReference>
<organism evidence="2 3">
    <name type="scientific">Winogradskyella arenosi</name>
    <dbReference type="NCBI Taxonomy" id="533325"/>
    <lineage>
        <taxon>Bacteria</taxon>
        <taxon>Pseudomonadati</taxon>
        <taxon>Bacteroidota</taxon>
        <taxon>Flavobacteriia</taxon>
        <taxon>Flavobacteriales</taxon>
        <taxon>Flavobacteriaceae</taxon>
        <taxon>Winogradskyella</taxon>
    </lineage>
</organism>
<dbReference type="AlphaFoldDB" id="A0A368ZBM1"/>
<dbReference type="SUPFAM" id="SSF53448">
    <property type="entry name" value="Nucleotide-diphospho-sugar transferases"/>
    <property type="match status" value="1"/>
</dbReference>
<dbReference type="Gene3D" id="3.90.550.10">
    <property type="entry name" value="Spore Coat Polysaccharide Biosynthesis Protein SpsA, Chain A"/>
    <property type="match status" value="1"/>
</dbReference>
<gene>
    <name evidence="2" type="ORF">DFQ08_105150</name>
</gene>
<evidence type="ECO:0000313" key="2">
    <source>
        <dbReference type="EMBL" id="RCW90261.1"/>
    </source>
</evidence>
<dbReference type="PANTHER" id="PTHR43685:SF2">
    <property type="entry name" value="GLYCOSYLTRANSFERASE 2-LIKE DOMAIN-CONTAINING PROTEIN"/>
    <property type="match status" value="1"/>
</dbReference>
<accession>A0A368ZBM1</accession>
<dbReference type="Pfam" id="PF00535">
    <property type="entry name" value="Glycos_transf_2"/>
    <property type="match status" value="1"/>
</dbReference>
<comment type="caution">
    <text evidence="2">The sequence shown here is derived from an EMBL/GenBank/DDBJ whole genome shotgun (WGS) entry which is preliminary data.</text>
</comment>
<sequence length="294" mass="33955">MDDLVSVVIPNYNGAKFIEETIMSVCNQTYKTFEIIVVNDGSTDNSMAVLTQLQKKFDKLRVINVENGGVSKARNIGIDNAKGAYVAFLDSDDLWKKEYLQNHINAIKKHNCDLVYSNYTWFNEAAEFMNEKANLNPQSLFDFWVDSMLAPSSVTIKKECFNRLGGWDEKLYACEDMDLWFRLKLANMTIVSTHSTDVRIRIHETSAKTNFNKMYEGHILSLQKWSALLSSDVKKTIGYRNAVKQKLNKTRYYANMMGDRNKVKTTFILGFKLLGYKYVDNLLVSQLYRFIIKK</sequence>